<evidence type="ECO:0000256" key="8">
    <source>
        <dbReference type="ARBA" id="ARBA00022982"/>
    </source>
</evidence>
<keyword evidence="9 12" id="KW-1133">Transmembrane helix</keyword>
<dbReference type="InterPro" id="IPR002585">
    <property type="entry name" value="Cyt-d_ubiquinol_oxidase_su_1"/>
</dbReference>
<feature type="transmembrane region" description="Helical" evidence="12">
    <location>
        <begin position="96"/>
        <end position="119"/>
    </location>
</feature>
<evidence type="ECO:0000313" key="15">
    <source>
        <dbReference type="Proteomes" id="UP000184517"/>
    </source>
</evidence>
<keyword evidence="3 12" id="KW-0813">Transport</keyword>
<feature type="transmembrane region" description="Helical" evidence="12">
    <location>
        <begin position="219"/>
        <end position="236"/>
    </location>
</feature>
<dbReference type="GO" id="GO:0019646">
    <property type="term" value="P:aerobic electron transport chain"/>
    <property type="evidence" value="ECO:0007669"/>
    <property type="project" value="InterPro"/>
</dbReference>
<reference evidence="15" key="1">
    <citation type="submission" date="2016-11" db="EMBL/GenBank/DDBJ databases">
        <authorList>
            <person name="Varghese N."/>
            <person name="Submissions S."/>
        </authorList>
    </citation>
    <scope>NUCLEOTIDE SEQUENCE [LARGE SCALE GENOMIC DNA]</scope>
    <source>
        <strain evidence="15">DSM 16579</strain>
    </source>
</reference>
<accession>A0A1M5LUI6</accession>
<evidence type="ECO:0000256" key="9">
    <source>
        <dbReference type="ARBA" id="ARBA00022989"/>
    </source>
</evidence>
<feature type="transmembrane region" description="Helical" evidence="12">
    <location>
        <begin position="126"/>
        <end position="147"/>
    </location>
</feature>
<evidence type="ECO:0000256" key="1">
    <source>
        <dbReference type="ARBA" id="ARBA00004651"/>
    </source>
</evidence>
<dbReference type="AlphaFoldDB" id="A0A1M5LUI6"/>
<proteinExistence type="inferred from homology"/>
<sequence>MDLDVAILSRIQFAFTVSFHIIFPSITIGLATLIAIWEGLWLKTHNPYYLQLAKFWIKPFAITFGMGVVSGIVLSYEFGTNFSKFSEITGAVLGPLMAYEVLTAFFMEAGFLGVMLFGWQRVGRKLHFFATLTVMIGTWISAFWIIVANSWMQTPTGYKIIDGKFEVESWMEVIFNPSMPYRLTHMVVASLITATFVVAGISAYYLLKKKNIPFAKKGLSMCMWFALVLTPLQAWIGDMHGLNVREHQPTKLAAMEGIWPAEEENVPLLLFAMPNMQTESNDYEVGIPNLGSLILTHSWDGAVQGLKAVPPEDRPNVPLVFWSFRVMVGIGFGMMGIAALALLLRRKGRLYENKAFLSLVTLFTPMGVIAVLAGWYVVEIGRQPWIVYNLVRTSEIVSPLPPERVLFTLTMFVIIYSLLIGVYLYFMRKLIKKGPPSMETLEQQLIGMKAPGYALAWVKSLKTKEQQSTDLKTKDQPTIEQGDK</sequence>
<keyword evidence="6 12" id="KW-0812">Transmembrane</keyword>
<evidence type="ECO:0000256" key="12">
    <source>
        <dbReference type="PIRNR" id="PIRNR006446"/>
    </source>
</evidence>
<dbReference type="GO" id="GO:0016682">
    <property type="term" value="F:oxidoreductase activity, acting on diphenols and related substances as donors, oxygen as acceptor"/>
    <property type="evidence" value="ECO:0007669"/>
    <property type="project" value="TreeGrafter"/>
</dbReference>
<evidence type="ECO:0000313" key="14">
    <source>
        <dbReference type="EMBL" id="SHG68718.1"/>
    </source>
</evidence>
<feature type="transmembrane region" description="Helical" evidence="12">
    <location>
        <begin position="356"/>
        <end position="378"/>
    </location>
</feature>
<feature type="transmembrane region" description="Helical" evidence="12">
    <location>
        <begin position="56"/>
        <end position="76"/>
    </location>
</feature>
<dbReference type="GO" id="GO:0009055">
    <property type="term" value="F:electron transfer activity"/>
    <property type="evidence" value="ECO:0007669"/>
    <property type="project" value="UniProtKB-UniRule"/>
</dbReference>
<evidence type="ECO:0000256" key="6">
    <source>
        <dbReference type="ARBA" id="ARBA00022692"/>
    </source>
</evidence>
<feature type="transmembrane region" description="Helical" evidence="12">
    <location>
        <begin position="12"/>
        <end position="36"/>
    </location>
</feature>
<evidence type="ECO:0000256" key="13">
    <source>
        <dbReference type="SAM" id="MobiDB-lite"/>
    </source>
</evidence>
<evidence type="ECO:0000256" key="11">
    <source>
        <dbReference type="ARBA" id="ARBA00023136"/>
    </source>
</evidence>
<dbReference type="GO" id="GO:0020037">
    <property type="term" value="F:heme binding"/>
    <property type="evidence" value="ECO:0007669"/>
    <property type="project" value="TreeGrafter"/>
</dbReference>
<dbReference type="Proteomes" id="UP000184517">
    <property type="component" value="Unassembled WGS sequence"/>
</dbReference>
<keyword evidence="7 12" id="KW-0479">Metal-binding</keyword>
<dbReference type="PIRSF" id="PIRSF006446">
    <property type="entry name" value="Cyt_quinol_oxidase_1"/>
    <property type="match status" value="1"/>
</dbReference>
<dbReference type="PANTHER" id="PTHR30365">
    <property type="entry name" value="CYTOCHROME D UBIQUINOL OXIDASE"/>
    <property type="match status" value="1"/>
</dbReference>
<keyword evidence="10 12" id="KW-0408">Iron</keyword>
<feature type="transmembrane region" description="Helical" evidence="12">
    <location>
        <begin position="186"/>
        <end position="207"/>
    </location>
</feature>
<gene>
    <name evidence="14" type="ORF">SAMN02745753_04334</name>
</gene>
<dbReference type="EMBL" id="FQVF01000027">
    <property type="protein sequence ID" value="SHG68718.1"/>
    <property type="molecule type" value="Genomic_DNA"/>
</dbReference>
<keyword evidence="5 12" id="KW-0349">Heme</keyword>
<feature type="transmembrane region" description="Helical" evidence="12">
    <location>
        <begin position="405"/>
        <end position="426"/>
    </location>
</feature>
<protein>
    <submittedName>
        <fullName evidence="14">Cytochrome bd-I ubiquinol oxidase subunit 1 apoprotein</fullName>
    </submittedName>
</protein>
<evidence type="ECO:0000256" key="5">
    <source>
        <dbReference type="ARBA" id="ARBA00022617"/>
    </source>
</evidence>
<keyword evidence="15" id="KW-1185">Reference proteome</keyword>
<dbReference type="RefSeq" id="WP_072842005.1">
    <property type="nucleotide sequence ID" value="NZ_FQVF01000027.1"/>
</dbReference>
<dbReference type="Pfam" id="PF01654">
    <property type="entry name" value="Cyt_bd_oxida_I"/>
    <property type="match status" value="1"/>
</dbReference>
<evidence type="ECO:0000256" key="2">
    <source>
        <dbReference type="ARBA" id="ARBA00009819"/>
    </source>
</evidence>
<comment type="subcellular location">
    <subcellularLocation>
        <location evidence="12">Cell inner membrane</location>
    </subcellularLocation>
    <subcellularLocation>
        <location evidence="1">Cell membrane</location>
        <topology evidence="1">Multi-pass membrane protein</topology>
    </subcellularLocation>
</comment>
<keyword evidence="4 12" id="KW-1003">Cell membrane</keyword>
<evidence type="ECO:0000256" key="10">
    <source>
        <dbReference type="ARBA" id="ARBA00023004"/>
    </source>
</evidence>
<dbReference type="GO" id="GO:0070069">
    <property type="term" value="C:cytochrome complex"/>
    <property type="evidence" value="ECO:0007669"/>
    <property type="project" value="UniProtKB-UniRule"/>
</dbReference>
<dbReference type="PANTHER" id="PTHR30365:SF14">
    <property type="entry name" value="CYTOCHROME BD MENAQUINOL OXIDASE SUBUNIT I-RELATED"/>
    <property type="match status" value="1"/>
</dbReference>
<evidence type="ECO:0000256" key="3">
    <source>
        <dbReference type="ARBA" id="ARBA00022448"/>
    </source>
</evidence>
<name>A0A1M5LUI6_9GAMM</name>
<organism evidence="14 15">
    <name type="scientific">Marinomonas polaris DSM 16579</name>
    <dbReference type="NCBI Taxonomy" id="1122206"/>
    <lineage>
        <taxon>Bacteria</taxon>
        <taxon>Pseudomonadati</taxon>
        <taxon>Pseudomonadota</taxon>
        <taxon>Gammaproteobacteria</taxon>
        <taxon>Oceanospirillales</taxon>
        <taxon>Oceanospirillaceae</taxon>
        <taxon>Marinomonas</taxon>
    </lineage>
</organism>
<dbReference type="GO" id="GO:0046872">
    <property type="term" value="F:metal ion binding"/>
    <property type="evidence" value="ECO:0007669"/>
    <property type="project" value="UniProtKB-UniRule"/>
</dbReference>
<feature type="region of interest" description="Disordered" evidence="13">
    <location>
        <begin position="464"/>
        <end position="484"/>
    </location>
</feature>
<keyword evidence="8 12" id="KW-0249">Electron transport</keyword>
<keyword evidence="11 12" id="KW-0472">Membrane</keyword>
<dbReference type="GO" id="GO:0005886">
    <property type="term" value="C:plasma membrane"/>
    <property type="evidence" value="ECO:0007669"/>
    <property type="project" value="UniProtKB-SubCell"/>
</dbReference>
<feature type="transmembrane region" description="Helical" evidence="12">
    <location>
        <begin position="319"/>
        <end position="344"/>
    </location>
</feature>
<dbReference type="OrthoDB" id="9807042at2"/>
<comment type="similarity">
    <text evidence="2 12">Belongs to the cytochrome ubiquinol oxidase subunit 1 family.</text>
</comment>
<dbReference type="STRING" id="1122206.SAMN02745753_04334"/>
<evidence type="ECO:0000256" key="7">
    <source>
        <dbReference type="ARBA" id="ARBA00022723"/>
    </source>
</evidence>
<evidence type="ECO:0000256" key="4">
    <source>
        <dbReference type="ARBA" id="ARBA00022475"/>
    </source>
</evidence>